<evidence type="ECO:0000313" key="1">
    <source>
        <dbReference type="EMBL" id="VFU13788.1"/>
    </source>
</evidence>
<name>A0A485LZ62_9ZZZZ</name>
<dbReference type="PANTHER" id="PTHR36454">
    <property type="entry name" value="LMO2823 PROTEIN"/>
    <property type="match status" value="1"/>
</dbReference>
<dbReference type="InterPro" id="IPR008323">
    <property type="entry name" value="UCP033563"/>
</dbReference>
<evidence type="ECO:0008006" key="2">
    <source>
        <dbReference type="Google" id="ProtNLM"/>
    </source>
</evidence>
<accession>A0A485LZ62</accession>
<dbReference type="AlphaFoldDB" id="A0A485LZ62"/>
<dbReference type="PANTHER" id="PTHR36454:SF1">
    <property type="entry name" value="DUF1015 DOMAIN-CONTAINING PROTEIN"/>
    <property type="match status" value="1"/>
</dbReference>
<proteinExistence type="predicted"/>
<sequence>MPRVQPFRGIRYNPVKVDLGKVICPPYDAMGLPEVDELYALSPYNAVRLVLGRQQPKDTRENNRYTRARDFLRQWKEESVLIQDEKPALYYHEHTYCLGEHTLTRRGVIASVRMDDGDKDPFRFYEHTSKAPKLDRLRLLNEVNTNLSSIFGVYFDPKKVVESKIRPSLGKPSLEFDTQHETHRLWIVHEKEAIDTFVRLMQNRKVLIADGQHRFETARVYRDRMRASTGKNDGSQGFDYVQMYLVNQEEGLTILPLHRVIPDSMGVGLVDLEYRIKELFNMIPYDNRKTFLSALNKGGKGHLGLFVKGIPRYYLLELSQDADFERFLPALLHPRLKDMALAILHESVLQPVLGISHADAGGRILYTGSADEALNLVSKGKADIAFLHNPIGIETIMEISEAGVRLPRNSVLFYPQVPSGLVFHSLE</sequence>
<reference evidence="1" key="1">
    <citation type="submission" date="2019-03" db="EMBL/GenBank/DDBJ databases">
        <authorList>
            <person name="Hao L."/>
        </authorList>
    </citation>
    <scope>NUCLEOTIDE SEQUENCE</scope>
</reference>
<gene>
    <name evidence="1" type="ORF">SCFA_220033</name>
</gene>
<protein>
    <recommendedName>
        <fullName evidence="2">DUF1015 domain-containing protein</fullName>
    </recommendedName>
</protein>
<dbReference type="EMBL" id="CAADRM010000084">
    <property type="protein sequence ID" value="VFU13788.1"/>
    <property type="molecule type" value="Genomic_DNA"/>
</dbReference>
<dbReference type="Pfam" id="PF06245">
    <property type="entry name" value="DUF1015"/>
    <property type="match status" value="1"/>
</dbReference>
<organism evidence="1">
    <name type="scientific">anaerobic digester metagenome</name>
    <dbReference type="NCBI Taxonomy" id="1263854"/>
    <lineage>
        <taxon>unclassified sequences</taxon>
        <taxon>metagenomes</taxon>
        <taxon>ecological metagenomes</taxon>
    </lineage>
</organism>